<dbReference type="NCBIfam" id="TIGR00652">
    <property type="entry name" value="DapF"/>
    <property type="match status" value="1"/>
</dbReference>
<evidence type="ECO:0000256" key="7">
    <source>
        <dbReference type="ARBA" id="ARBA00051712"/>
    </source>
</evidence>
<gene>
    <name evidence="8" type="primary">dapF</name>
    <name evidence="10" type="ORF">C3Y92_18495</name>
</gene>
<comment type="subcellular location">
    <subcellularLocation>
        <location evidence="8">Cytoplasm</location>
    </subcellularLocation>
</comment>
<dbReference type="Pfam" id="PF01678">
    <property type="entry name" value="DAP_epimerase"/>
    <property type="match status" value="2"/>
</dbReference>
<dbReference type="AlphaFoldDB" id="A0A4P6I513"/>
<accession>A0A4P6I513</accession>
<dbReference type="OrthoDB" id="9805408at2"/>
<feature type="binding site" evidence="8">
    <location>
        <position position="77"/>
    </location>
    <ligand>
        <name>substrate</name>
    </ligand>
</feature>
<dbReference type="GO" id="GO:0009089">
    <property type="term" value="P:lysine biosynthetic process via diaminopimelate"/>
    <property type="evidence" value="ECO:0007669"/>
    <property type="project" value="UniProtKB-UniRule"/>
</dbReference>
<comment type="pathway">
    <text evidence="1 8">Amino-acid biosynthesis; L-lysine biosynthesis via DAP pathway; DL-2,6-diaminopimelate from LL-2,6-diaminopimelate: step 1/1.</text>
</comment>
<dbReference type="UniPathway" id="UPA00034">
    <property type="reaction ID" value="UER00025"/>
</dbReference>
<comment type="function">
    <text evidence="8">Catalyzes the stereoinversion of LL-2,6-diaminopimelate (L,L-DAP) to meso-diaminopimelate (meso-DAP), a precursor of L-lysine and an essential component of the bacterial peptidoglycan.</text>
</comment>
<feature type="site" description="Could be important to modulate the pK values of the two catalytic cysteine residues" evidence="8">
    <location>
        <position position="211"/>
    </location>
</feature>
<sequence>MDIEAVCGKSVPFFKMQGCGNDFVCVDNRVLGIDPAAMPDLVVPVCRKAFGVGADGMIFFDHAPEGSGLAYIWHFFNADGSRAEMCGNGSRCAARLAWMLGLAPAKHVFGTDAGPIEAEVDPDSNQVTVQLTPPKDLRMAIDIEVEGRPFHLHFVNTGVPHAVAVMDHLELVDVWKLGRAIRQHQYFAPAGTNVNFISSEEKGTLSLRTYERGVEDETYACGTGAVASAIVARELGMTGEETDITTTGGEVLGVILRDGKTYLRGAAELVFKGEFYPQSLGIDTQ</sequence>
<keyword evidence="6 8" id="KW-0413">Isomerase</keyword>
<dbReference type="GO" id="GO:0008837">
    <property type="term" value="F:diaminopimelate epimerase activity"/>
    <property type="evidence" value="ECO:0007669"/>
    <property type="project" value="UniProtKB-UniRule"/>
</dbReference>
<dbReference type="EMBL" id="CP026538">
    <property type="protein sequence ID" value="QAZ69119.1"/>
    <property type="molecule type" value="Genomic_DNA"/>
</dbReference>
<comment type="subunit">
    <text evidence="8">Homodimer.</text>
</comment>
<evidence type="ECO:0000256" key="4">
    <source>
        <dbReference type="ARBA" id="ARBA00022605"/>
    </source>
</evidence>
<dbReference type="InterPro" id="IPR001653">
    <property type="entry name" value="DAP_epimerase_DapF"/>
</dbReference>
<evidence type="ECO:0000256" key="3">
    <source>
        <dbReference type="ARBA" id="ARBA00013080"/>
    </source>
</evidence>
<keyword evidence="8" id="KW-0963">Cytoplasm</keyword>
<evidence type="ECO:0000313" key="11">
    <source>
        <dbReference type="Proteomes" id="UP000293296"/>
    </source>
</evidence>
<comment type="similarity">
    <text evidence="2 8">Belongs to the diaminopimelate epimerase family.</text>
</comment>
<dbReference type="Proteomes" id="UP000293296">
    <property type="component" value="Chromosome"/>
</dbReference>
<comment type="catalytic activity">
    <reaction evidence="7 8">
        <text>(2S,6S)-2,6-diaminopimelate = meso-2,6-diaminopimelate</text>
        <dbReference type="Rhea" id="RHEA:15393"/>
        <dbReference type="ChEBI" id="CHEBI:57609"/>
        <dbReference type="ChEBI" id="CHEBI:57791"/>
        <dbReference type="EC" id="5.1.1.7"/>
    </reaction>
</comment>
<dbReference type="PROSITE" id="PS01326">
    <property type="entry name" value="DAP_EPIMERASE"/>
    <property type="match status" value="1"/>
</dbReference>
<comment type="caution">
    <text evidence="8">Lacks conserved residue(s) required for the propagation of feature annotation.</text>
</comment>
<name>A0A4P6I513_9BACT</name>
<dbReference type="SUPFAM" id="SSF54506">
    <property type="entry name" value="Diaminopimelate epimerase-like"/>
    <property type="match status" value="2"/>
</dbReference>
<dbReference type="PANTHER" id="PTHR31689:SF0">
    <property type="entry name" value="DIAMINOPIMELATE EPIMERASE"/>
    <property type="match status" value="1"/>
</dbReference>
<dbReference type="GO" id="GO:0005829">
    <property type="term" value="C:cytosol"/>
    <property type="evidence" value="ECO:0007669"/>
    <property type="project" value="TreeGrafter"/>
</dbReference>
<dbReference type="EC" id="5.1.1.7" evidence="3 8"/>
<proteinExistence type="inferred from homology"/>
<dbReference type="Gene3D" id="3.10.310.10">
    <property type="entry name" value="Diaminopimelate Epimerase, Chain A, domain 1"/>
    <property type="match status" value="2"/>
</dbReference>
<feature type="binding site" evidence="8">
    <location>
        <begin position="211"/>
        <end position="212"/>
    </location>
    <ligand>
        <name>substrate</name>
    </ligand>
</feature>
<feature type="binding site" evidence="8">
    <location>
        <position position="21"/>
    </location>
    <ligand>
        <name>substrate</name>
    </ligand>
</feature>
<dbReference type="RefSeq" id="WP_129355207.1">
    <property type="nucleotide sequence ID" value="NZ_CP026538.1"/>
</dbReference>
<feature type="active site" description="Proton acceptor" evidence="8">
    <location>
        <position position="221"/>
    </location>
</feature>
<keyword evidence="4 8" id="KW-0028">Amino-acid biosynthesis</keyword>
<feature type="binding site" evidence="8">
    <location>
        <position position="193"/>
    </location>
    <ligand>
        <name>substrate</name>
    </ligand>
</feature>
<evidence type="ECO:0000256" key="8">
    <source>
        <dbReference type="HAMAP-Rule" id="MF_00197"/>
    </source>
</evidence>
<reference evidence="10 11" key="1">
    <citation type="submission" date="2018-02" db="EMBL/GenBank/DDBJ databases">
        <title>Genome sequence of Desulfovibrio carbinolicus DSM 3852.</title>
        <authorList>
            <person name="Wilbanks E."/>
            <person name="Skennerton C.T."/>
            <person name="Orphan V.J."/>
        </authorList>
    </citation>
    <scope>NUCLEOTIDE SEQUENCE [LARGE SCALE GENOMIC DNA]</scope>
    <source>
        <strain evidence="10 11">DSM 3852</strain>
    </source>
</reference>
<dbReference type="PANTHER" id="PTHR31689">
    <property type="entry name" value="DIAMINOPIMELATE EPIMERASE, CHLOROPLASTIC"/>
    <property type="match status" value="1"/>
</dbReference>
<evidence type="ECO:0000256" key="1">
    <source>
        <dbReference type="ARBA" id="ARBA00005196"/>
    </source>
</evidence>
<feature type="active site" description="Proton donor" evidence="8">
    <location>
        <position position="86"/>
    </location>
</feature>
<feature type="active site" evidence="9">
    <location>
        <position position="86"/>
    </location>
</feature>
<organism evidence="10 11">
    <name type="scientific">Solidesulfovibrio carbinolicus</name>
    <dbReference type="NCBI Taxonomy" id="296842"/>
    <lineage>
        <taxon>Bacteria</taxon>
        <taxon>Pseudomonadati</taxon>
        <taxon>Thermodesulfobacteriota</taxon>
        <taxon>Desulfovibrionia</taxon>
        <taxon>Desulfovibrionales</taxon>
        <taxon>Desulfovibrionaceae</taxon>
        <taxon>Solidesulfovibrio</taxon>
    </lineage>
</organism>
<feature type="binding site" evidence="8">
    <location>
        <begin position="222"/>
        <end position="223"/>
    </location>
    <ligand>
        <name>substrate</name>
    </ligand>
</feature>
<keyword evidence="5 8" id="KW-0457">Lysine biosynthesis</keyword>
<dbReference type="KEGG" id="dcb:C3Y92_18495"/>
<evidence type="ECO:0000256" key="5">
    <source>
        <dbReference type="ARBA" id="ARBA00023154"/>
    </source>
</evidence>
<protein>
    <recommendedName>
        <fullName evidence="3 8">Diaminopimelate epimerase</fullName>
        <shortName evidence="8">DAP epimerase</shortName>
        <ecNumber evidence="3 8">5.1.1.7</ecNumber>
    </recommendedName>
    <alternativeName>
        <fullName evidence="8">PLP-independent amino acid racemase</fullName>
    </alternativeName>
</protein>
<evidence type="ECO:0000256" key="6">
    <source>
        <dbReference type="ARBA" id="ARBA00023235"/>
    </source>
</evidence>
<feature type="site" description="Could be important to modulate the pK values of the two catalytic cysteine residues" evidence="8">
    <location>
        <position position="161"/>
    </location>
</feature>
<keyword evidence="11" id="KW-1185">Reference proteome</keyword>
<feature type="binding site" evidence="8">
    <location>
        <begin position="87"/>
        <end position="88"/>
    </location>
    <ligand>
        <name>substrate</name>
    </ligand>
</feature>
<evidence type="ECO:0000256" key="9">
    <source>
        <dbReference type="PROSITE-ProRule" id="PRU10125"/>
    </source>
</evidence>
<evidence type="ECO:0000256" key="2">
    <source>
        <dbReference type="ARBA" id="ARBA00010219"/>
    </source>
</evidence>
<dbReference type="InterPro" id="IPR018510">
    <property type="entry name" value="DAP_epimerase_AS"/>
</dbReference>
<dbReference type="HAMAP" id="MF_00197">
    <property type="entry name" value="DAP_epimerase"/>
    <property type="match status" value="1"/>
</dbReference>
<evidence type="ECO:0000313" key="10">
    <source>
        <dbReference type="EMBL" id="QAZ69119.1"/>
    </source>
</evidence>